<dbReference type="Proteomes" id="UP000499080">
    <property type="component" value="Unassembled WGS sequence"/>
</dbReference>
<organism evidence="1 2">
    <name type="scientific">Araneus ventricosus</name>
    <name type="common">Orbweaver spider</name>
    <name type="synonym">Epeira ventricosa</name>
    <dbReference type="NCBI Taxonomy" id="182803"/>
    <lineage>
        <taxon>Eukaryota</taxon>
        <taxon>Metazoa</taxon>
        <taxon>Ecdysozoa</taxon>
        <taxon>Arthropoda</taxon>
        <taxon>Chelicerata</taxon>
        <taxon>Arachnida</taxon>
        <taxon>Araneae</taxon>
        <taxon>Araneomorphae</taxon>
        <taxon>Entelegynae</taxon>
        <taxon>Araneoidea</taxon>
        <taxon>Araneidae</taxon>
        <taxon>Araneus</taxon>
    </lineage>
</organism>
<reference evidence="1 2" key="1">
    <citation type="journal article" date="2019" name="Sci. Rep.">
        <title>Orb-weaving spider Araneus ventricosus genome elucidates the spidroin gene catalogue.</title>
        <authorList>
            <person name="Kono N."/>
            <person name="Nakamura H."/>
            <person name="Ohtoshi R."/>
            <person name="Moran D.A.P."/>
            <person name="Shinohara A."/>
            <person name="Yoshida Y."/>
            <person name="Fujiwara M."/>
            <person name="Mori M."/>
            <person name="Tomita M."/>
            <person name="Arakawa K."/>
        </authorList>
    </citation>
    <scope>NUCLEOTIDE SEQUENCE [LARGE SCALE GENOMIC DNA]</scope>
</reference>
<gene>
    <name evidence="1" type="ORF">AVEN_253696_1</name>
</gene>
<protein>
    <submittedName>
        <fullName evidence="1">Uncharacterized protein</fullName>
    </submittedName>
</protein>
<comment type="caution">
    <text evidence="1">The sequence shown here is derived from an EMBL/GenBank/DDBJ whole genome shotgun (WGS) entry which is preliminary data.</text>
</comment>
<accession>A0A4Y2DX10</accession>
<dbReference type="AlphaFoldDB" id="A0A4Y2DX10"/>
<evidence type="ECO:0000313" key="2">
    <source>
        <dbReference type="Proteomes" id="UP000499080"/>
    </source>
</evidence>
<keyword evidence="2" id="KW-1185">Reference proteome</keyword>
<dbReference type="OrthoDB" id="6462918at2759"/>
<evidence type="ECO:0000313" key="1">
    <source>
        <dbReference type="EMBL" id="GBM20887.1"/>
    </source>
</evidence>
<sequence length="131" mass="14744">MEESEHDVGCLEQLELYADEHYLAGKLPLEDHVAKVPLGVEKCHKHKAGPLRFHVPQLEWTGLHRLWPPDHYACCTGSVSPDNVGVIVPFTREPLLPYAVIICPQKEPVFITKHHVLSICSIPRRSGMVPL</sequence>
<dbReference type="EMBL" id="BGPR01000450">
    <property type="protein sequence ID" value="GBM20887.1"/>
    <property type="molecule type" value="Genomic_DNA"/>
</dbReference>
<proteinExistence type="predicted"/>
<name>A0A4Y2DX10_ARAVE</name>